<proteinExistence type="predicted"/>
<dbReference type="Proteomes" id="UP000054477">
    <property type="component" value="Unassembled WGS sequence"/>
</dbReference>
<reference evidence="1 2" key="1">
    <citation type="submission" date="2014-04" db="EMBL/GenBank/DDBJ databases">
        <authorList>
            <consortium name="DOE Joint Genome Institute"/>
            <person name="Kuo A."/>
            <person name="Kohler A."/>
            <person name="Nagy L.G."/>
            <person name="Floudas D."/>
            <person name="Copeland A."/>
            <person name="Barry K.W."/>
            <person name="Cichocki N."/>
            <person name="Veneault-Fourrey C."/>
            <person name="LaButti K."/>
            <person name="Lindquist E.A."/>
            <person name="Lipzen A."/>
            <person name="Lundell T."/>
            <person name="Morin E."/>
            <person name="Murat C."/>
            <person name="Sun H."/>
            <person name="Tunlid A."/>
            <person name="Henrissat B."/>
            <person name="Grigoriev I.V."/>
            <person name="Hibbett D.S."/>
            <person name="Martin F."/>
            <person name="Nordberg H.P."/>
            <person name="Cantor M.N."/>
            <person name="Hua S.X."/>
        </authorList>
    </citation>
    <scope>NUCLEOTIDE SEQUENCE [LARGE SCALE GENOMIC DNA]</scope>
    <source>
        <strain evidence="1 2">LaAM-08-1</strain>
    </source>
</reference>
<name>A0A0C9WUS5_9AGAR</name>
<sequence length="78" mass="8848">MFKRSTATAGWCWGEEPDIKQGTVFARSGYRESSLIESIPRFFEFSEPCLSPPCSFTISAQSFHLLYLTYPSPTLTFP</sequence>
<dbReference type="EMBL" id="KN838918">
    <property type="protein sequence ID" value="KIJ92338.1"/>
    <property type="molecule type" value="Genomic_DNA"/>
</dbReference>
<dbReference type="HOGENOM" id="CLU_2622405_0_0_1"/>
<accession>A0A0C9WUS5</accession>
<evidence type="ECO:0000313" key="2">
    <source>
        <dbReference type="Proteomes" id="UP000054477"/>
    </source>
</evidence>
<protein>
    <submittedName>
        <fullName evidence="1">Uncharacterized protein</fullName>
    </submittedName>
</protein>
<dbReference type="AlphaFoldDB" id="A0A0C9WUS5"/>
<gene>
    <name evidence="1" type="ORF">K443DRAFT_13686</name>
</gene>
<keyword evidence="2" id="KW-1185">Reference proteome</keyword>
<organism evidence="1 2">
    <name type="scientific">Laccaria amethystina LaAM-08-1</name>
    <dbReference type="NCBI Taxonomy" id="1095629"/>
    <lineage>
        <taxon>Eukaryota</taxon>
        <taxon>Fungi</taxon>
        <taxon>Dikarya</taxon>
        <taxon>Basidiomycota</taxon>
        <taxon>Agaricomycotina</taxon>
        <taxon>Agaricomycetes</taxon>
        <taxon>Agaricomycetidae</taxon>
        <taxon>Agaricales</taxon>
        <taxon>Agaricineae</taxon>
        <taxon>Hydnangiaceae</taxon>
        <taxon>Laccaria</taxon>
    </lineage>
</organism>
<evidence type="ECO:0000313" key="1">
    <source>
        <dbReference type="EMBL" id="KIJ92338.1"/>
    </source>
</evidence>
<reference evidence="2" key="2">
    <citation type="submission" date="2015-01" db="EMBL/GenBank/DDBJ databases">
        <title>Evolutionary Origins and Diversification of the Mycorrhizal Mutualists.</title>
        <authorList>
            <consortium name="DOE Joint Genome Institute"/>
            <consortium name="Mycorrhizal Genomics Consortium"/>
            <person name="Kohler A."/>
            <person name="Kuo A."/>
            <person name="Nagy L.G."/>
            <person name="Floudas D."/>
            <person name="Copeland A."/>
            <person name="Barry K.W."/>
            <person name="Cichocki N."/>
            <person name="Veneault-Fourrey C."/>
            <person name="LaButti K."/>
            <person name="Lindquist E.A."/>
            <person name="Lipzen A."/>
            <person name="Lundell T."/>
            <person name="Morin E."/>
            <person name="Murat C."/>
            <person name="Riley R."/>
            <person name="Ohm R."/>
            <person name="Sun H."/>
            <person name="Tunlid A."/>
            <person name="Henrissat B."/>
            <person name="Grigoriev I.V."/>
            <person name="Hibbett D.S."/>
            <person name="Martin F."/>
        </authorList>
    </citation>
    <scope>NUCLEOTIDE SEQUENCE [LARGE SCALE GENOMIC DNA]</scope>
    <source>
        <strain evidence="2">LaAM-08-1</strain>
    </source>
</reference>